<dbReference type="Proteomes" id="UP000321891">
    <property type="component" value="Unassembled WGS sequence"/>
</dbReference>
<evidence type="ECO:0000313" key="3">
    <source>
        <dbReference type="Proteomes" id="UP000032671"/>
    </source>
</evidence>
<reference evidence="2 4" key="2">
    <citation type="submission" date="2019-07" db="EMBL/GenBank/DDBJ databases">
        <title>Whole genome shotgun sequence of Acetobacter cibinongensis NBRC 16605.</title>
        <authorList>
            <person name="Hosoyama A."/>
            <person name="Uohara A."/>
            <person name="Ohji S."/>
            <person name="Ichikawa N."/>
        </authorList>
    </citation>
    <scope>NUCLEOTIDE SEQUENCE [LARGE SCALE GENOMIC DNA]</scope>
    <source>
        <strain evidence="2 4">NBRC 16605</strain>
    </source>
</reference>
<dbReference type="STRING" id="1231339.Abci_018_082"/>
<dbReference type="AlphaFoldDB" id="A0A0D6N5B4"/>
<accession>A0A0D6N5B4</accession>
<sequence>MEDPMPHLNEALPTCKIIPFQMELLSRHREYLSRWVEAGHPMGVCDADVFSAPERQSGLSSEYVVIWVRETADPAYKIYSRGNKWVVMDAIRENQLGLFASFADALNMVRPVLPLPGKIVAA</sequence>
<dbReference type="Proteomes" id="UP000032671">
    <property type="component" value="Unassembled WGS sequence"/>
</dbReference>
<protein>
    <submittedName>
        <fullName evidence="1">Uncharacterized protein</fullName>
    </submittedName>
</protein>
<evidence type="ECO:0000313" key="4">
    <source>
        <dbReference type="Proteomes" id="UP000321891"/>
    </source>
</evidence>
<evidence type="ECO:0000313" key="1">
    <source>
        <dbReference type="EMBL" id="GAN61212.1"/>
    </source>
</evidence>
<reference evidence="1 3" key="1">
    <citation type="submission" date="2012-11" db="EMBL/GenBank/DDBJ databases">
        <title>Whole genome sequence of Acetobacter cibinongensis 4H-1.</title>
        <authorList>
            <person name="Azuma Y."/>
            <person name="Higashiura N."/>
            <person name="Hirakawa H."/>
            <person name="Matsushita K."/>
        </authorList>
    </citation>
    <scope>NUCLEOTIDE SEQUENCE [LARGE SCALE GENOMIC DNA]</scope>
    <source>
        <strain evidence="1 3">4H-1</strain>
    </source>
</reference>
<proteinExistence type="predicted"/>
<accession>A0A6N3SLH8</accession>
<keyword evidence="4" id="KW-1185">Reference proteome</keyword>
<comment type="caution">
    <text evidence="1">The sequence shown here is derived from an EMBL/GenBank/DDBJ whole genome shotgun (WGS) entry which is preliminary data.</text>
</comment>
<name>A0A0D6N5B4_9PROT</name>
<evidence type="ECO:0000313" key="2">
    <source>
        <dbReference type="EMBL" id="GEL57894.1"/>
    </source>
</evidence>
<dbReference type="EMBL" id="BJVU01000001">
    <property type="protein sequence ID" value="GEL57894.1"/>
    <property type="molecule type" value="Genomic_DNA"/>
</dbReference>
<dbReference type="EMBL" id="BAMV01000018">
    <property type="protein sequence ID" value="GAN61212.1"/>
    <property type="molecule type" value="Genomic_DNA"/>
</dbReference>
<organism evidence="1 3">
    <name type="scientific">Acetobacter cibinongensis</name>
    <dbReference type="NCBI Taxonomy" id="146475"/>
    <lineage>
        <taxon>Bacteria</taxon>
        <taxon>Pseudomonadati</taxon>
        <taxon>Pseudomonadota</taxon>
        <taxon>Alphaproteobacteria</taxon>
        <taxon>Acetobacterales</taxon>
        <taxon>Acetobacteraceae</taxon>
        <taxon>Acetobacter</taxon>
    </lineage>
</organism>
<gene>
    <name evidence="1" type="ORF">Abci_018_082</name>
    <name evidence="2" type="ORF">ACI01nite_04960</name>
</gene>